<evidence type="ECO:0008006" key="3">
    <source>
        <dbReference type="Google" id="ProtNLM"/>
    </source>
</evidence>
<evidence type="ECO:0000313" key="2">
    <source>
        <dbReference type="Proteomes" id="UP000275925"/>
    </source>
</evidence>
<dbReference type="EMBL" id="BGZO01000197">
    <property type="protein sequence ID" value="GBR77333.1"/>
    <property type="molecule type" value="Genomic_DNA"/>
</dbReference>
<proteinExistence type="predicted"/>
<evidence type="ECO:0000313" key="1">
    <source>
        <dbReference type="EMBL" id="GBR77333.1"/>
    </source>
</evidence>
<dbReference type="AlphaFoldDB" id="A0A388TJ58"/>
<organism evidence="1 2">
    <name type="scientific">Candidatus Termititenax persephonae</name>
    <dbReference type="NCBI Taxonomy" id="2218525"/>
    <lineage>
        <taxon>Bacteria</taxon>
        <taxon>Bacillati</taxon>
        <taxon>Candidatus Margulisiibacteriota</taxon>
        <taxon>Candidatus Termititenacia</taxon>
        <taxon>Candidatus Termititenacales</taxon>
        <taxon>Candidatus Termititenacaceae</taxon>
        <taxon>Candidatus Termititenax</taxon>
    </lineage>
</organism>
<reference evidence="1 2" key="1">
    <citation type="journal article" date="2019" name="ISME J.">
        <title>Genome analyses of uncultured TG2/ZB3 bacteria in 'Margulisbacteria' specifically attached to ectosymbiotic spirochetes of protists in the termite gut.</title>
        <authorList>
            <person name="Utami Y.D."/>
            <person name="Kuwahara H."/>
            <person name="Igai K."/>
            <person name="Murakami T."/>
            <person name="Sugaya K."/>
            <person name="Morikawa T."/>
            <person name="Nagura Y."/>
            <person name="Yuki M."/>
            <person name="Deevong P."/>
            <person name="Inoue T."/>
            <person name="Kihara K."/>
            <person name="Lo N."/>
            <person name="Yamada A."/>
            <person name="Ohkuma M."/>
            <person name="Hongoh Y."/>
        </authorList>
    </citation>
    <scope>NUCLEOTIDE SEQUENCE [LARGE SCALE GENOMIC DNA]</scope>
    <source>
        <strain evidence="1">NkOx7-02</strain>
    </source>
</reference>
<name>A0A388TJ58_9BACT</name>
<keyword evidence="2" id="KW-1185">Reference proteome</keyword>
<comment type="caution">
    <text evidence="1">The sequence shown here is derived from an EMBL/GenBank/DDBJ whole genome shotgun (WGS) entry which is preliminary data.</text>
</comment>
<feature type="non-terminal residue" evidence="1">
    <location>
        <position position="128"/>
    </location>
</feature>
<gene>
    <name evidence="1" type="ORF">NO2_1734</name>
</gene>
<protein>
    <recommendedName>
        <fullName evidence="3">SLH domain-containing protein</fullName>
    </recommendedName>
</protein>
<sequence length="128" mass="12947">MTLGYVVGKGGNDFDPQGNYTRAEAMTLIDRATSEIIDESVSGQTYAKTLIVRKAGATIAGATIRGDLIIGQGVGGGDVVLDNVTIEGRLIAFGGGSNSIVVKGGSKIAAVVAGKPNVHIQMEGGVTV</sequence>
<accession>A0A388TJ58</accession>
<dbReference type="Proteomes" id="UP000275925">
    <property type="component" value="Unassembled WGS sequence"/>
</dbReference>